<keyword evidence="3" id="KW-1185">Reference proteome</keyword>
<dbReference type="RefSeq" id="WP_247413572.1">
    <property type="nucleotide sequence ID" value="NZ_JALLGW010000001.1"/>
</dbReference>
<sequence>MALRVVLAVLLTLALLAVSLPAVDDARSTRAATALDDASERVRATGERLAATSDPALGETAARHSLRLDLPTRGWGARSGRLRLRDGRVAWRVGDGQWHVDRLPSLVVPDGPLVVVGRARLVLSHRHRAGRSVVVVRRGFKSENATTAARDLARPLPRRDRRGLSLRHLVRR</sequence>
<dbReference type="Pfam" id="PF23993">
    <property type="entry name" value="DUF7311"/>
    <property type="match status" value="1"/>
</dbReference>
<accession>A0ABD5RJJ8</accession>
<dbReference type="InterPro" id="IPR055735">
    <property type="entry name" value="DUF7311"/>
</dbReference>
<evidence type="ECO:0000313" key="3">
    <source>
        <dbReference type="Proteomes" id="UP001596099"/>
    </source>
</evidence>
<evidence type="ECO:0000313" key="2">
    <source>
        <dbReference type="EMBL" id="MFC5970640.1"/>
    </source>
</evidence>
<organism evidence="2 3">
    <name type="scientific">Halomarina salina</name>
    <dbReference type="NCBI Taxonomy" id="1872699"/>
    <lineage>
        <taxon>Archaea</taxon>
        <taxon>Methanobacteriati</taxon>
        <taxon>Methanobacteriota</taxon>
        <taxon>Stenosarchaea group</taxon>
        <taxon>Halobacteria</taxon>
        <taxon>Halobacteriales</taxon>
        <taxon>Natronomonadaceae</taxon>
        <taxon>Halomarina</taxon>
    </lineage>
</organism>
<gene>
    <name evidence="2" type="ORF">ACFPYI_04775</name>
</gene>
<dbReference type="AlphaFoldDB" id="A0ABD5RJJ8"/>
<evidence type="ECO:0000259" key="1">
    <source>
        <dbReference type="Pfam" id="PF23993"/>
    </source>
</evidence>
<protein>
    <recommendedName>
        <fullName evidence="1">DUF7311 domain-containing protein</fullName>
    </recommendedName>
</protein>
<comment type="caution">
    <text evidence="2">The sequence shown here is derived from an EMBL/GenBank/DDBJ whole genome shotgun (WGS) entry which is preliminary data.</text>
</comment>
<proteinExistence type="predicted"/>
<dbReference type="Proteomes" id="UP001596099">
    <property type="component" value="Unassembled WGS sequence"/>
</dbReference>
<reference evidence="2 3" key="1">
    <citation type="journal article" date="2019" name="Int. J. Syst. Evol. Microbiol.">
        <title>The Global Catalogue of Microorganisms (GCM) 10K type strain sequencing project: providing services to taxonomists for standard genome sequencing and annotation.</title>
        <authorList>
            <consortium name="The Broad Institute Genomics Platform"/>
            <consortium name="The Broad Institute Genome Sequencing Center for Infectious Disease"/>
            <person name="Wu L."/>
            <person name="Ma J."/>
        </authorList>
    </citation>
    <scope>NUCLEOTIDE SEQUENCE [LARGE SCALE GENOMIC DNA]</scope>
    <source>
        <strain evidence="2 3">CGMCC 1.12543</strain>
    </source>
</reference>
<name>A0ABD5RJJ8_9EURY</name>
<feature type="domain" description="DUF7311" evidence="1">
    <location>
        <begin position="3"/>
        <end position="137"/>
    </location>
</feature>
<dbReference type="EMBL" id="JBHSQH010000001">
    <property type="protein sequence ID" value="MFC5970640.1"/>
    <property type="molecule type" value="Genomic_DNA"/>
</dbReference>